<evidence type="ECO:0000256" key="1">
    <source>
        <dbReference type="ARBA" id="ARBA00004245"/>
    </source>
</evidence>
<dbReference type="Proteomes" id="UP000053257">
    <property type="component" value="Unassembled WGS sequence"/>
</dbReference>
<gene>
    <name evidence="7" type="ORF">PHLGIDRAFT_145302</name>
</gene>
<dbReference type="FunFam" id="3.30.420.40:FF:000148">
    <property type="entry name" value="Actin, alpha skeletal muscle"/>
    <property type="match status" value="1"/>
</dbReference>
<dbReference type="PANTHER" id="PTHR11937">
    <property type="entry name" value="ACTIN"/>
    <property type="match status" value="1"/>
</dbReference>
<keyword evidence="2" id="KW-0963">Cytoplasm</keyword>
<evidence type="ECO:0000313" key="8">
    <source>
        <dbReference type="Proteomes" id="UP000053257"/>
    </source>
</evidence>
<comment type="subcellular location">
    <subcellularLocation>
        <location evidence="1">Cytoplasm</location>
        <location evidence="1">Cytoskeleton</location>
    </subcellularLocation>
</comment>
<evidence type="ECO:0000256" key="6">
    <source>
        <dbReference type="RuleBase" id="RU000487"/>
    </source>
</evidence>
<dbReference type="OrthoDB" id="337660at2759"/>
<keyword evidence="3" id="KW-0547">Nucleotide-binding</keyword>
<dbReference type="AlphaFoldDB" id="A0A0C3RVZ8"/>
<evidence type="ECO:0000256" key="4">
    <source>
        <dbReference type="ARBA" id="ARBA00022840"/>
    </source>
</evidence>
<sequence length="386" mass="42527">MSAIVIDNGSFRTRAGFAGDSTPQVVLPTVAGRPRGPRLLAYMMNTPGLKTVYVGKEALAKRGIMRIKRPIEEGVITNWDDMEEVWRSIFIDHEYLRVSPEEHAILVTESVASPPQNREKMAQVMFELFTAPALAIRTTAELALLASGRKTGVVIEFGHDATHVVPVHDGVIVKEAVCRLDVGGIDLTEYFIKLLMEERGYCLTTSHERRQVEEMKERLAYVALDFDEDMLKAAAAGPNGEQQFEIQTGNDTDTYKVGTELFRVPEALFKPTLIESESQGIHRLILDAILKCDSNIQSQMWSNVVLAGGMAMLPGLADRISRELRSHVPTATALKITTPEDGSTSAWLGGSLMAEAATQDIWWTLEDYTRVGPSVVHSSPAARCVS</sequence>
<comment type="similarity">
    <text evidence="6">Belongs to the actin family.</text>
</comment>
<keyword evidence="5" id="KW-0206">Cytoskeleton</keyword>
<dbReference type="SUPFAM" id="SSF53067">
    <property type="entry name" value="Actin-like ATPase domain"/>
    <property type="match status" value="2"/>
</dbReference>
<proteinExistence type="inferred from homology"/>
<dbReference type="InterPro" id="IPR004000">
    <property type="entry name" value="Actin"/>
</dbReference>
<evidence type="ECO:0000256" key="5">
    <source>
        <dbReference type="ARBA" id="ARBA00023212"/>
    </source>
</evidence>
<dbReference type="InterPro" id="IPR043129">
    <property type="entry name" value="ATPase_NBD"/>
</dbReference>
<organism evidence="7 8">
    <name type="scientific">Phlebiopsis gigantea (strain 11061_1 CR5-6)</name>
    <name type="common">White-rot fungus</name>
    <name type="synonym">Peniophora gigantea</name>
    <dbReference type="NCBI Taxonomy" id="745531"/>
    <lineage>
        <taxon>Eukaryota</taxon>
        <taxon>Fungi</taxon>
        <taxon>Dikarya</taxon>
        <taxon>Basidiomycota</taxon>
        <taxon>Agaricomycotina</taxon>
        <taxon>Agaricomycetes</taxon>
        <taxon>Polyporales</taxon>
        <taxon>Phanerochaetaceae</taxon>
        <taxon>Phlebiopsis</taxon>
    </lineage>
</organism>
<name>A0A0C3RVZ8_PHLG1</name>
<keyword evidence="8" id="KW-1185">Reference proteome</keyword>
<dbReference type="Gene3D" id="3.90.640.10">
    <property type="entry name" value="Actin, Chain A, domain 4"/>
    <property type="match status" value="1"/>
</dbReference>
<dbReference type="SMART" id="SM00268">
    <property type="entry name" value="ACTIN"/>
    <property type="match status" value="1"/>
</dbReference>
<dbReference type="GO" id="GO:0005524">
    <property type="term" value="F:ATP binding"/>
    <property type="evidence" value="ECO:0007669"/>
    <property type="project" value="UniProtKB-KW"/>
</dbReference>
<evidence type="ECO:0000256" key="3">
    <source>
        <dbReference type="ARBA" id="ARBA00022741"/>
    </source>
</evidence>
<dbReference type="EMBL" id="KN840538">
    <property type="protein sequence ID" value="KIP05631.1"/>
    <property type="molecule type" value="Genomic_DNA"/>
</dbReference>
<dbReference type="Gene3D" id="3.30.420.40">
    <property type="match status" value="2"/>
</dbReference>
<accession>A0A0C3RVZ8</accession>
<dbReference type="PRINTS" id="PR00190">
    <property type="entry name" value="ACTIN"/>
</dbReference>
<evidence type="ECO:0000256" key="2">
    <source>
        <dbReference type="ARBA" id="ARBA00022490"/>
    </source>
</evidence>
<dbReference type="HOGENOM" id="CLU_027965_0_2_1"/>
<dbReference type="GO" id="GO:0005856">
    <property type="term" value="C:cytoskeleton"/>
    <property type="evidence" value="ECO:0007669"/>
    <property type="project" value="UniProtKB-SubCell"/>
</dbReference>
<evidence type="ECO:0000313" key="7">
    <source>
        <dbReference type="EMBL" id="KIP05631.1"/>
    </source>
</evidence>
<dbReference type="Pfam" id="PF00022">
    <property type="entry name" value="Actin"/>
    <property type="match status" value="1"/>
</dbReference>
<evidence type="ECO:0008006" key="9">
    <source>
        <dbReference type="Google" id="ProtNLM"/>
    </source>
</evidence>
<dbReference type="STRING" id="745531.A0A0C3RVZ8"/>
<reference evidence="7 8" key="1">
    <citation type="journal article" date="2014" name="PLoS Genet.">
        <title>Analysis of the Phlebiopsis gigantea genome, transcriptome and secretome provides insight into its pioneer colonization strategies of wood.</title>
        <authorList>
            <person name="Hori C."/>
            <person name="Ishida T."/>
            <person name="Igarashi K."/>
            <person name="Samejima M."/>
            <person name="Suzuki H."/>
            <person name="Master E."/>
            <person name="Ferreira P."/>
            <person name="Ruiz-Duenas F.J."/>
            <person name="Held B."/>
            <person name="Canessa P."/>
            <person name="Larrondo L.F."/>
            <person name="Schmoll M."/>
            <person name="Druzhinina I.S."/>
            <person name="Kubicek C.P."/>
            <person name="Gaskell J.A."/>
            <person name="Kersten P."/>
            <person name="St John F."/>
            <person name="Glasner J."/>
            <person name="Sabat G."/>
            <person name="Splinter BonDurant S."/>
            <person name="Syed K."/>
            <person name="Yadav J."/>
            <person name="Mgbeahuruike A.C."/>
            <person name="Kovalchuk A."/>
            <person name="Asiegbu F.O."/>
            <person name="Lackner G."/>
            <person name="Hoffmeister D."/>
            <person name="Rencoret J."/>
            <person name="Gutierrez A."/>
            <person name="Sun H."/>
            <person name="Lindquist E."/>
            <person name="Barry K."/>
            <person name="Riley R."/>
            <person name="Grigoriev I.V."/>
            <person name="Henrissat B."/>
            <person name="Kues U."/>
            <person name="Berka R.M."/>
            <person name="Martinez A.T."/>
            <person name="Covert S.F."/>
            <person name="Blanchette R.A."/>
            <person name="Cullen D."/>
        </authorList>
    </citation>
    <scope>NUCLEOTIDE SEQUENCE [LARGE SCALE GENOMIC DNA]</scope>
    <source>
        <strain evidence="7 8">11061_1 CR5-6</strain>
    </source>
</reference>
<protein>
    <recommendedName>
        <fullName evidence="9">Actin-related protein</fullName>
    </recommendedName>
</protein>
<keyword evidence="4" id="KW-0067">ATP-binding</keyword>